<gene>
    <name evidence="6" type="ORF">K469DRAFT_702439</name>
</gene>
<dbReference type="Proteomes" id="UP000800200">
    <property type="component" value="Unassembled WGS sequence"/>
</dbReference>
<keyword evidence="3" id="KW-0560">Oxidoreductase</keyword>
<keyword evidence="4 5" id="KW-0408">Iron</keyword>
<dbReference type="PANTHER" id="PTHR10543">
    <property type="entry name" value="BETA-CAROTENE DIOXYGENASE"/>
    <property type="match status" value="1"/>
</dbReference>
<comment type="cofactor">
    <cofactor evidence="5">
        <name>Fe(2+)</name>
        <dbReference type="ChEBI" id="CHEBI:29033"/>
    </cofactor>
    <text evidence="5">Binds 1 Fe(2+) ion per subunit.</text>
</comment>
<dbReference type="EMBL" id="ML994738">
    <property type="protein sequence ID" value="KAF2175264.1"/>
    <property type="molecule type" value="Genomic_DNA"/>
</dbReference>
<keyword evidence="2 5" id="KW-0479">Metal-binding</keyword>
<dbReference type="AlphaFoldDB" id="A0A6A6D709"/>
<reference evidence="6" key="1">
    <citation type="journal article" date="2020" name="Stud. Mycol.">
        <title>101 Dothideomycetes genomes: a test case for predicting lifestyles and emergence of pathogens.</title>
        <authorList>
            <person name="Haridas S."/>
            <person name="Albert R."/>
            <person name="Binder M."/>
            <person name="Bloem J."/>
            <person name="Labutti K."/>
            <person name="Salamov A."/>
            <person name="Andreopoulos B."/>
            <person name="Baker S."/>
            <person name="Barry K."/>
            <person name="Bills G."/>
            <person name="Bluhm B."/>
            <person name="Cannon C."/>
            <person name="Castanera R."/>
            <person name="Culley D."/>
            <person name="Daum C."/>
            <person name="Ezra D."/>
            <person name="Gonzalez J."/>
            <person name="Henrissat B."/>
            <person name="Kuo A."/>
            <person name="Liang C."/>
            <person name="Lipzen A."/>
            <person name="Lutzoni F."/>
            <person name="Magnuson J."/>
            <person name="Mondo S."/>
            <person name="Nolan M."/>
            <person name="Ohm R."/>
            <person name="Pangilinan J."/>
            <person name="Park H.-J."/>
            <person name="Ramirez L."/>
            <person name="Alfaro M."/>
            <person name="Sun H."/>
            <person name="Tritt A."/>
            <person name="Yoshinaga Y."/>
            <person name="Zwiers L.-H."/>
            <person name="Turgeon B."/>
            <person name="Goodwin S."/>
            <person name="Spatafora J."/>
            <person name="Crous P."/>
            <person name="Grigoriev I."/>
        </authorList>
    </citation>
    <scope>NUCLEOTIDE SEQUENCE</scope>
    <source>
        <strain evidence="6">CBS 207.26</strain>
    </source>
</reference>
<evidence type="ECO:0000256" key="4">
    <source>
        <dbReference type="ARBA" id="ARBA00023004"/>
    </source>
</evidence>
<sequence length="96" mass="10787">MDGIVKFDYQTQTSIIWEVEVHILGEPIFVANPEGKDEDDGVLLSAMLDGIQGKSYPLYLNAKDLKEVGRAEMEWLRAFGFHAAHVLRKGKYCGDT</sequence>
<evidence type="ECO:0000313" key="7">
    <source>
        <dbReference type="Proteomes" id="UP000800200"/>
    </source>
</evidence>
<evidence type="ECO:0000256" key="5">
    <source>
        <dbReference type="PIRSR" id="PIRSR604294-1"/>
    </source>
</evidence>
<evidence type="ECO:0000256" key="3">
    <source>
        <dbReference type="ARBA" id="ARBA00023002"/>
    </source>
</evidence>
<dbReference type="Pfam" id="PF03055">
    <property type="entry name" value="RPE65"/>
    <property type="match status" value="1"/>
</dbReference>
<comment type="similarity">
    <text evidence="1">Belongs to the carotenoid oxygenase family.</text>
</comment>
<feature type="binding site" evidence="5">
    <location>
        <position position="82"/>
    </location>
    <ligand>
        <name>Fe cation</name>
        <dbReference type="ChEBI" id="CHEBI:24875"/>
        <note>catalytic</note>
    </ligand>
</feature>
<protein>
    <submittedName>
        <fullName evidence="6">Uncharacterized protein</fullName>
    </submittedName>
</protein>
<dbReference type="InterPro" id="IPR004294">
    <property type="entry name" value="Carotenoid_Oase"/>
</dbReference>
<dbReference type="GO" id="GO:0016121">
    <property type="term" value="P:carotene catabolic process"/>
    <property type="evidence" value="ECO:0007669"/>
    <property type="project" value="TreeGrafter"/>
</dbReference>
<evidence type="ECO:0000313" key="6">
    <source>
        <dbReference type="EMBL" id="KAF2175264.1"/>
    </source>
</evidence>
<proteinExistence type="inferred from homology"/>
<dbReference type="GO" id="GO:0010436">
    <property type="term" value="F:carotenoid dioxygenase activity"/>
    <property type="evidence" value="ECO:0007669"/>
    <property type="project" value="TreeGrafter"/>
</dbReference>
<name>A0A6A6D709_9PEZI</name>
<organism evidence="6 7">
    <name type="scientific">Zopfia rhizophila CBS 207.26</name>
    <dbReference type="NCBI Taxonomy" id="1314779"/>
    <lineage>
        <taxon>Eukaryota</taxon>
        <taxon>Fungi</taxon>
        <taxon>Dikarya</taxon>
        <taxon>Ascomycota</taxon>
        <taxon>Pezizomycotina</taxon>
        <taxon>Dothideomycetes</taxon>
        <taxon>Dothideomycetes incertae sedis</taxon>
        <taxon>Zopfiaceae</taxon>
        <taxon>Zopfia</taxon>
    </lineage>
</organism>
<evidence type="ECO:0000256" key="2">
    <source>
        <dbReference type="ARBA" id="ARBA00022723"/>
    </source>
</evidence>
<keyword evidence="7" id="KW-1185">Reference proteome</keyword>
<dbReference type="OrthoDB" id="407010at2759"/>
<dbReference type="PANTHER" id="PTHR10543:SF24">
    <property type="entry name" value="CAROTENOID ISOMEROOXYGENASE"/>
    <property type="match status" value="1"/>
</dbReference>
<accession>A0A6A6D709</accession>
<dbReference type="GO" id="GO:0046872">
    <property type="term" value="F:metal ion binding"/>
    <property type="evidence" value="ECO:0007669"/>
    <property type="project" value="UniProtKB-KW"/>
</dbReference>
<evidence type="ECO:0000256" key="1">
    <source>
        <dbReference type="ARBA" id="ARBA00006787"/>
    </source>
</evidence>